<dbReference type="AlphaFoldDB" id="A0AAW1J9J9"/>
<comment type="caution">
    <text evidence="2">The sequence shown here is derived from an EMBL/GenBank/DDBJ whole genome shotgun (WGS) entry which is preliminary data.</text>
</comment>
<evidence type="ECO:0000313" key="3">
    <source>
        <dbReference type="Proteomes" id="UP001443914"/>
    </source>
</evidence>
<feature type="region of interest" description="Disordered" evidence="1">
    <location>
        <begin position="1"/>
        <end position="47"/>
    </location>
</feature>
<evidence type="ECO:0000256" key="1">
    <source>
        <dbReference type="SAM" id="MobiDB-lite"/>
    </source>
</evidence>
<keyword evidence="3" id="KW-1185">Reference proteome</keyword>
<dbReference type="Proteomes" id="UP001443914">
    <property type="component" value="Unassembled WGS sequence"/>
</dbReference>
<dbReference type="EMBL" id="JBDFQZ010000008">
    <property type="protein sequence ID" value="KAK9699568.1"/>
    <property type="molecule type" value="Genomic_DNA"/>
</dbReference>
<gene>
    <name evidence="2" type="ORF">RND81_08G181900</name>
</gene>
<organism evidence="2 3">
    <name type="scientific">Saponaria officinalis</name>
    <name type="common">Common soapwort</name>
    <name type="synonym">Lychnis saponaria</name>
    <dbReference type="NCBI Taxonomy" id="3572"/>
    <lineage>
        <taxon>Eukaryota</taxon>
        <taxon>Viridiplantae</taxon>
        <taxon>Streptophyta</taxon>
        <taxon>Embryophyta</taxon>
        <taxon>Tracheophyta</taxon>
        <taxon>Spermatophyta</taxon>
        <taxon>Magnoliopsida</taxon>
        <taxon>eudicotyledons</taxon>
        <taxon>Gunneridae</taxon>
        <taxon>Pentapetalae</taxon>
        <taxon>Caryophyllales</taxon>
        <taxon>Caryophyllaceae</taxon>
        <taxon>Caryophylleae</taxon>
        <taxon>Saponaria</taxon>
    </lineage>
</organism>
<reference evidence="2" key="1">
    <citation type="submission" date="2024-03" db="EMBL/GenBank/DDBJ databases">
        <title>WGS assembly of Saponaria officinalis var. Norfolk2.</title>
        <authorList>
            <person name="Jenkins J."/>
            <person name="Shu S."/>
            <person name="Grimwood J."/>
            <person name="Barry K."/>
            <person name="Goodstein D."/>
            <person name="Schmutz J."/>
            <person name="Leebens-Mack J."/>
            <person name="Osbourn A."/>
        </authorList>
    </citation>
    <scope>NUCLEOTIDE SEQUENCE [LARGE SCALE GENOMIC DNA]</scope>
    <source>
        <strain evidence="2">JIC</strain>
    </source>
</reference>
<protein>
    <submittedName>
        <fullName evidence="2">Uncharacterized protein</fullName>
    </submittedName>
</protein>
<evidence type="ECO:0000313" key="2">
    <source>
        <dbReference type="EMBL" id="KAK9699568.1"/>
    </source>
</evidence>
<accession>A0AAW1J9J9</accession>
<sequence length="107" mass="11891">MEETEQIAHVLGSVKPPHIQVQRPGCESTRARRGRRPRSTPDYSRSSGTYALKASIELSCARSSDHVKGRPRSRSSFTRSGGCLKISTRSRGCYLRSSRLLLLDFGP</sequence>
<proteinExistence type="predicted"/>
<name>A0AAW1J9J9_SAPOF</name>